<gene>
    <name evidence="10" type="ORF">Pla123a_38630</name>
</gene>
<feature type="domain" description="ABC transmembrane type-1" evidence="9">
    <location>
        <begin position="181"/>
        <end position="462"/>
    </location>
</feature>
<dbReference type="PANTHER" id="PTHR43394">
    <property type="entry name" value="ATP-DEPENDENT PERMEASE MDL1, MITOCHONDRIAL"/>
    <property type="match status" value="1"/>
</dbReference>
<dbReference type="EMBL" id="SJPO01000010">
    <property type="protein sequence ID" value="TWT73527.1"/>
    <property type="molecule type" value="Genomic_DNA"/>
</dbReference>
<feature type="transmembrane region" description="Helical" evidence="7">
    <location>
        <begin position="324"/>
        <end position="342"/>
    </location>
</feature>
<feature type="transmembrane region" description="Helical" evidence="7">
    <location>
        <begin position="180"/>
        <end position="201"/>
    </location>
</feature>
<keyword evidence="2 7" id="KW-0812">Transmembrane</keyword>
<dbReference type="Gene3D" id="1.20.1560.10">
    <property type="entry name" value="ABC transporter type 1, transmembrane domain"/>
    <property type="match status" value="1"/>
</dbReference>
<evidence type="ECO:0000259" key="9">
    <source>
        <dbReference type="PROSITE" id="PS50929"/>
    </source>
</evidence>
<feature type="domain" description="ABC transporter" evidence="8">
    <location>
        <begin position="496"/>
        <end position="707"/>
    </location>
</feature>
<evidence type="ECO:0000256" key="3">
    <source>
        <dbReference type="ARBA" id="ARBA00022741"/>
    </source>
</evidence>
<evidence type="ECO:0000256" key="7">
    <source>
        <dbReference type="SAM" id="Phobius"/>
    </source>
</evidence>
<accession>A0A5C5YCT2</accession>
<evidence type="ECO:0000256" key="6">
    <source>
        <dbReference type="ARBA" id="ARBA00023136"/>
    </source>
</evidence>
<dbReference type="PROSITE" id="PS50893">
    <property type="entry name" value="ABC_TRANSPORTER_2"/>
    <property type="match status" value="1"/>
</dbReference>
<dbReference type="SMART" id="SM00382">
    <property type="entry name" value="AAA"/>
    <property type="match status" value="1"/>
</dbReference>
<dbReference type="InterPro" id="IPR003439">
    <property type="entry name" value="ABC_transporter-like_ATP-bd"/>
</dbReference>
<keyword evidence="3" id="KW-0547">Nucleotide-binding</keyword>
<dbReference type="InterPro" id="IPR003593">
    <property type="entry name" value="AAA+_ATPase"/>
</dbReference>
<keyword evidence="11" id="KW-1185">Reference proteome</keyword>
<keyword evidence="6 7" id="KW-0472">Membrane</keyword>
<dbReference type="InterPro" id="IPR027417">
    <property type="entry name" value="P-loop_NTPase"/>
</dbReference>
<dbReference type="InterPro" id="IPR011527">
    <property type="entry name" value="ABC1_TM_dom"/>
</dbReference>
<keyword evidence="4 10" id="KW-0067">ATP-binding</keyword>
<feature type="transmembrane region" description="Helical" evidence="7">
    <location>
        <begin position="294"/>
        <end position="318"/>
    </location>
</feature>
<feature type="transmembrane region" description="Helical" evidence="7">
    <location>
        <begin position="213"/>
        <end position="233"/>
    </location>
</feature>
<dbReference type="AlphaFoldDB" id="A0A5C5YCT2"/>
<reference evidence="10 11" key="1">
    <citation type="submission" date="2019-02" db="EMBL/GenBank/DDBJ databases">
        <title>Deep-cultivation of Planctomycetes and their phenomic and genomic characterization uncovers novel biology.</title>
        <authorList>
            <person name="Wiegand S."/>
            <person name="Jogler M."/>
            <person name="Boedeker C."/>
            <person name="Pinto D."/>
            <person name="Vollmers J."/>
            <person name="Rivas-Marin E."/>
            <person name="Kohn T."/>
            <person name="Peeters S.H."/>
            <person name="Heuer A."/>
            <person name="Rast P."/>
            <person name="Oberbeckmann S."/>
            <person name="Bunk B."/>
            <person name="Jeske O."/>
            <person name="Meyerdierks A."/>
            <person name="Storesund J.E."/>
            <person name="Kallscheuer N."/>
            <person name="Luecker S."/>
            <person name="Lage O.M."/>
            <person name="Pohl T."/>
            <person name="Merkel B.J."/>
            <person name="Hornburger P."/>
            <person name="Mueller R.-W."/>
            <person name="Bruemmer F."/>
            <person name="Labrenz M."/>
            <person name="Spormann A.M."/>
            <person name="Op Den Camp H."/>
            <person name="Overmann J."/>
            <person name="Amann R."/>
            <person name="Jetten M.S.M."/>
            <person name="Mascher T."/>
            <person name="Medema M.H."/>
            <person name="Devos D.P."/>
            <person name="Kaster A.-K."/>
            <person name="Ovreas L."/>
            <person name="Rohde M."/>
            <person name="Galperin M.Y."/>
            <person name="Jogler C."/>
        </authorList>
    </citation>
    <scope>NUCLEOTIDE SEQUENCE [LARGE SCALE GENOMIC DNA]</scope>
    <source>
        <strain evidence="10 11">Pla123a</strain>
    </source>
</reference>
<evidence type="ECO:0000256" key="1">
    <source>
        <dbReference type="ARBA" id="ARBA00004651"/>
    </source>
</evidence>
<dbReference type="SUPFAM" id="SSF52540">
    <property type="entry name" value="P-loop containing nucleoside triphosphate hydrolases"/>
    <property type="match status" value="1"/>
</dbReference>
<comment type="caution">
    <text evidence="10">The sequence shown here is derived from an EMBL/GenBank/DDBJ whole genome shotgun (WGS) entry which is preliminary data.</text>
</comment>
<dbReference type="SUPFAM" id="SSF90123">
    <property type="entry name" value="ABC transporter transmembrane region"/>
    <property type="match status" value="1"/>
</dbReference>
<evidence type="ECO:0000256" key="4">
    <source>
        <dbReference type="ARBA" id="ARBA00022840"/>
    </source>
</evidence>
<dbReference type="GO" id="GO:0005886">
    <property type="term" value="C:plasma membrane"/>
    <property type="evidence" value="ECO:0007669"/>
    <property type="project" value="UniProtKB-SubCell"/>
</dbReference>
<keyword evidence="10" id="KW-0378">Hydrolase</keyword>
<dbReference type="PANTHER" id="PTHR43394:SF4">
    <property type="entry name" value="TOXIN SECRETION ABC TRANSPORTER ATP-BINDING PROTEIN"/>
    <property type="match status" value="1"/>
</dbReference>
<protein>
    <submittedName>
        <fullName evidence="10">Putative multidrug export ATP-binding/permease protein</fullName>
        <ecNumber evidence="10">3.6.3.-</ecNumber>
    </submittedName>
</protein>
<comment type="subcellular location">
    <subcellularLocation>
        <location evidence="1">Cell membrane</location>
        <topology evidence="1">Multi-pass membrane protein</topology>
    </subcellularLocation>
</comment>
<organism evidence="10 11">
    <name type="scientific">Posidoniimonas polymericola</name>
    <dbReference type="NCBI Taxonomy" id="2528002"/>
    <lineage>
        <taxon>Bacteria</taxon>
        <taxon>Pseudomonadati</taxon>
        <taxon>Planctomycetota</taxon>
        <taxon>Planctomycetia</taxon>
        <taxon>Pirellulales</taxon>
        <taxon>Lacipirellulaceae</taxon>
        <taxon>Posidoniimonas</taxon>
    </lineage>
</organism>
<evidence type="ECO:0000313" key="10">
    <source>
        <dbReference type="EMBL" id="TWT73527.1"/>
    </source>
</evidence>
<evidence type="ECO:0000256" key="2">
    <source>
        <dbReference type="ARBA" id="ARBA00022692"/>
    </source>
</evidence>
<evidence type="ECO:0000259" key="8">
    <source>
        <dbReference type="PROSITE" id="PS50893"/>
    </source>
</evidence>
<dbReference type="Pfam" id="PF00664">
    <property type="entry name" value="ABC_membrane"/>
    <property type="match status" value="1"/>
</dbReference>
<evidence type="ECO:0000313" key="11">
    <source>
        <dbReference type="Proteomes" id="UP000318478"/>
    </source>
</evidence>
<proteinExistence type="predicted"/>
<dbReference type="GO" id="GO:0015421">
    <property type="term" value="F:ABC-type oligopeptide transporter activity"/>
    <property type="evidence" value="ECO:0007669"/>
    <property type="project" value="TreeGrafter"/>
</dbReference>
<name>A0A5C5YCT2_9BACT</name>
<dbReference type="PROSITE" id="PS50929">
    <property type="entry name" value="ABC_TM1F"/>
    <property type="match status" value="1"/>
</dbReference>
<feature type="transmembrane region" description="Helical" evidence="7">
    <location>
        <begin position="404"/>
        <end position="427"/>
    </location>
</feature>
<dbReference type="RefSeq" id="WP_146589940.1">
    <property type="nucleotide sequence ID" value="NZ_SJPO01000010.1"/>
</dbReference>
<evidence type="ECO:0000256" key="5">
    <source>
        <dbReference type="ARBA" id="ARBA00022989"/>
    </source>
</evidence>
<sequence length="707" mass="76220">MTKLTETPTGMSLAAVLVRLCRECGVDIEMLRAEQITREAREAWPGDEAEQWSTWLAESCESVHLRARRVRLSAGEAVQLAADGAKLAGGYTAADGLRVVVGGGRNGLMIANGPFESTRLAASDEPLGWGDESNGQGAPSAPEWVVVEHPELTSVDSGEDLHHRPVARLLKIVRPEWSDIWMLIVFALFAGVLNLATPLAVESLVNTVAFGTLLQPVLIIALLLFGFLSFAALMKAMQTYVAEIIQRRLFARVAADLAYRLPRVETHSLTHSYGPELVNRFLDVVTLQKVVANLLLDGVSIVLATLVGMAVLAFYHPWLLGFDLLLMLVIGVGVLALGRGGIDSGIDESKHKYGLTAWFEDVIRCQNAFKADGGPSFAFDRANQLTAKYLKSRQTHFRILFRQILFILTLQAVAGTVLLGVGGWLVIQQQLSLGQLVAAELIVTTILASLAKLGKHLEGFYDVVAAVDKLGYLFDLETEQPSGMTSELRTGRGLPVEMLSVRAATGECLASHGLSVSVEPGERVAVVGAAGSGKSTLARILYGLEAPTAGRVEIGGCDPTDLRHDILRSAVGLVAEGEFFDGSVLENVRLGRPAVTTSHVRSALEQVGLLESVLALPDGVDHRLLPNGLPLSGNQQRLLMLARGIAGGHELLVIDGVLDPLPDEQLDRAIAVLQSADRAWTVIVLTAKRSIAERFDRHFSLRKRQSA</sequence>
<dbReference type="InterPro" id="IPR039421">
    <property type="entry name" value="Type_1_exporter"/>
</dbReference>
<dbReference type="OrthoDB" id="311344at2"/>
<dbReference type="Gene3D" id="3.40.50.300">
    <property type="entry name" value="P-loop containing nucleotide triphosphate hydrolases"/>
    <property type="match status" value="1"/>
</dbReference>
<dbReference type="EC" id="3.6.3.-" evidence="10"/>
<dbReference type="Proteomes" id="UP000318478">
    <property type="component" value="Unassembled WGS sequence"/>
</dbReference>
<keyword evidence="5 7" id="KW-1133">Transmembrane helix</keyword>
<dbReference type="InterPro" id="IPR036640">
    <property type="entry name" value="ABC1_TM_sf"/>
</dbReference>
<dbReference type="Pfam" id="PF00005">
    <property type="entry name" value="ABC_tran"/>
    <property type="match status" value="1"/>
</dbReference>
<dbReference type="GO" id="GO:0016887">
    <property type="term" value="F:ATP hydrolysis activity"/>
    <property type="evidence" value="ECO:0007669"/>
    <property type="project" value="InterPro"/>
</dbReference>
<dbReference type="GO" id="GO:0005524">
    <property type="term" value="F:ATP binding"/>
    <property type="evidence" value="ECO:0007669"/>
    <property type="project" value="UniProtKB-KW"/>
</dbReference>